<dbReference type="Gene3D" id="2.30.30.40">
    <property type="entry name" value="SH3 Domains"/>
    <property type="match status" value="1"/>
</dbReference>
<dbReference type="InterPro" id="IPR052385">
    <property type="entry name" value="Obscurin/Obscurin-like_Reg"/>
</dbReference>
<keyword evidence="4 11" id="KW-0728">SH3 domain</keyword>
<dbReference type="CDD" id="cd23767">
    <property type="entry name" value="IQCD"/>
    <property type="match status" value="1"/>
</dbReference>
<keyword evidence="18" id="KW-1185">Reference proteome</keyword>
<dbReference type="InterPro" id="IPR001452">
    <property type="entry name" value="SH3_domain"/>
</dbReference>
<dbReference type="InterPro" id="IPR000048">
    <property type="entry name" value="IQ_motif_EF-hand-BS"/>
</dbReference>
<dbReference type="Gene3D" id="2.30.29.30">
    <property type="entry name" value="Pleckstrin-homology domain (PH domain)/Phosphotyrosine-binding domain (PTB)"/>
    <property type="match status" value="1"/>
</dbReference>
<feature type="region of interest" description="Disordered" evidence="12">
    <location>
        <begin position="2443"/>
        <end position="2473"/>
    </location>
</feature>
<dbReference type="SUPFAM" id="SSF48726">
    <property type="entry name" value="Immunoglobulin"/>
    <property type="match status" value="30"/>
</dbReference>
<feature type="compositionally biased region" description="Polar residues" evidence="12">
    <location>
        <begin position="3036"/>
        <end position="3061"/>
    </location>
</feature>
<dbReference type="InterPro" id="IPR035899">
    <property type="entry name" value="DBL_dom_sf"/>
</dbReference>
<dbReference type="PROSITE" id="PS50003">
    <property type="entry name" value="PH_DOMAIN"/>
    <property type="match status" value="1"/>
</dbReference>
<feature type="domain" description="PH" evidence="14">
    <location>
        <begin position="3478"/>
        <end position="3587"/>
    </location>
</feature>
<feature type="domain" description="Ig-like" evidence="16">
    <location>
        <begin position="729"/>
        <end position="813"/>
    </location>
</feature>
<feature type="domain" description="Ig-like" evidence="16">
    <location>
        <begin position="3596"/>
        <end position="3688"/>
    </location>
</feature>
<feature type="domain" description="Ig-like" evidence="16">
    <location>
        <begin position="1175"/>
        <end position="1261"/>
    </location>
</feature>
<dbReference type="FunFam" id="2.60.40.10:FF:000421">
    <property type="entry name" value="LOW QUALITY PROTEIN: obscurin"/>
    <property type="match status" value="1"/>
</dbReference>
<feature type="domain" description="Ig-like" evidence="16">
    <location>
        <begin position="1443"/>
        <end position="1530"/>
    </location>
</feature>
<evidence type="ECO:0000256" key="4">
    <source>
        <dbReference type="ARBA" id="ARBA00022443"/>
    </source>
</evidence>
<dbReference type="InterPro" id="IPR001849">
    <property type="entry name" value="PH_domain"/>
</dbReference>
<dbReference type="FunFam" id="2.60.40.10:FF:000345">
    <property type="entry name" value="Muscle M-line assembly protein unc-89"/>
    <property type="match status" value="1"/>
</dbReference>
<evidence type="ECO:0000259" key="16">
    <source>
        <dbReference type="PROSITE" id="PS50835"/>
    </source>
</evidence>
<dbReference type="InterPro" id="IPR003599">
    <property type="entry name" value="Ig_sub"/>
</dbReference>
<keyword evidence="8" id="KW-1015">Disulfide bond</keyword>
<feature type="domain" description="Ig-like" evidence="16">
    <location>
        <begin position="550"/>
        <end position="634"/>
    </location>
</feature>
<feature type="region of interest" description="Disordered" evidence="12">
    <location>
        <begin position="2590"/>
        <end position="2794"/>
    </location>
</feature>
<dbReference type="InterPro" id="IPR036179">
    <property type="entry name" value="Ig-like_dom_sf"/>
</dbReference>
<feature type="region of interest" description="Disordered" evidence="12">
    <location>
        <begin position="3162"/>
        <end position="3191"/>
    </location>
</feature>
<dbReference type="GO" id="GO:0030017">
    <property type="term" value="C:sarcomere"/>
    <property type="evidence" value="ECO:0007669"/>
    <property type="project" value="UniProtKB-ARBA"/>
</dbReference>
<feature type="domain" description="Ig-like" evidence="16">
    <location>
        <begin position="1713"/>
        <end position="1797"/>
    </location>
</feature>
<feature type="domain" description="Ig-like" evidence="16">
    <location>
        <begin position="373"/>
        <end position="461"/>
    </location>
</feature>
<feature type="domain" description="Ig-like" evidence="16">
    <location>
        <begin position="1891"/>
        <end position="1975"/>
    </location>
</feature>
<evidence type="ECO:0000259" key="13">
    <source>
        <dbReference type="PROSITE" id="PS50002"/>
    </source>
</evidence>
<evidence type="ECO:0000256" key="5">
    <source>
        <dbReference type="ARBA" id="ARBA00022490"/>
    </source>
</evidence>
<feature type="compositionally biased region" description="Polar residues" evidence="12">
    <location>
        <begin position="2695"/>
        <end position="2708"/>
    </location>
</feature>
<keyword evidence="9" id="KW-0539">Nucleus</keyword>
<organism evidence="17 18">
    <name type="scientific">Takifugu bimaculatus</name>
    <dbReference type="NCBI Taxonomy" id="433685"/>
    <lineage>
        <taxon>Eukaryota</taxon>
        <taxon>Metazoa</taxon>
        <taxon>Chordata</taxon>
        <taxon>Craniata</taxon>
        <taxon>Vertebrata</taxon>
        <taxon>Euteleostomi</taxon>
        <taxon>Actinopterygii</taxon>
        <taxon>Neopterygii</taxon>
        <taxon>Teleostei</taxon>
        <taxon>Neoteleostei</taxon>
        <taxon>Acanthomorphata</taxon>
        <taxon>Eupercaria</taxon>
        <taxon>Tetraodontiformes</taxon>
        <taxon>Tetradontoidea</taxon>
        <taxon>Tetraodontidae</taxon>
        <taxon>Takifugu</taxon>
    </lineage>
</organism>
<dbReference type="InterPro" id="IPR013098">
    <property type="entry name" value="Ig_I-set"/>
</dbReference>
<reference evidence="17 18" key="1">
    <citation type="submission" date="2019-04" db="EMBL/GenBank/DDBJ databases">
        <title>The sequence and de novo assembly of Takifugu bimaculatus genome using PacBio and Hi-C technologies.</title>
        <authorList>
            <person name="Xu P."/>
            <person name="Liu B."/>
            <person name="Zhou Z."/>
        </authorList>
    </citation>
    <scope>NUCLEOTIDE SEQUENCE [LARGE SCALE GENOMIC DNA]</scope>
    <source>
        <strain evidence="17">TB-2018</strain>
        <tissue evidence="17">Muscle</tissue>
    </source>
</reference>
<gene>
    <name evidence="17" type="ORF">fugu_006229</name>
</gene>
<dbReference type="FunFam" id="2.60.40.10:FF:000211">
    <property type="entry name" value="Obscurin-like protein 1"/>
    <property type="match status" value="1"/>
</dbReference>
<comment type="caution">
    <text evidence="17">The sequence shown here is derived from an EMBL/GenBank/DDBJ whole genome shotgun (WGS) entry which is preliminary data.</text>
</comment>
<feature type="compositionally biased region" description="Low complexity" evidence="12">
    <location>
        <begin position="3841"/>
        <end position="3856"/>
    </location>
</feature>
<dbReference type="FunFam" id="2.60.40.10:FF:000707">
    <property type="entry name" value="Obscurin, cytoskeletal calmodulin and titin-interacting RhoGEF"/>
    <property type="match status" value="2"/>
</dbReference>
<dbReference type="CDD" id="cd20971">
    <property type="entry name" value="IgI_1_Titin-A168_like"/>
    <property type="match status" value="1"/>
</dbReference>
<keyword evidence="7" id="KW-0677">Repeat</keyword>
<feature type="domain" description="Ig-like" evidence="16">
    <location>
        <begin position="194"/>
        <end position="285"/>
    </location>
</feature>
<feature type="domain" description="Ig-like" evidence="16">
    <location>
        <begin position="1624"/>
        <end position="1708"/>
    </location>
</feature>
<evidence type="ECO:0000256" key="9">
    <source>
        <dbReference type="ARBA" id="ARBA00023242"/>
    </source>
</evidence>
<protein>
    <recommendedName>
        <fullName evidence="19">Obscurin-like</fullName>
    </recommendedName>
</protein>
<dbReference type="FunFam" id="2.60.40.10:FF:000032">
    <property type="entry name" value="palladin isoform X1"/>
    <property type="match status" value="1"/>
</dbReference>
<dbReference type="InterPro" id="IPR055251">
    <property type="entry name" value="SOS1_NGEF_PH"/>
</dbReference>
<dbReference type="InterPro" id="IPR036028">
    <property type="entry name" value="SH3-like_dom_sf"/>
</dbReference>
<feature type="domain" description="Ig-like" evidence="16">
    <location>
        <begin position="2336"/>
        <end position="2421"/>
    </location>
</feature>
<dbReference type="SMART" id="SM00406">
    <property type="entry name" value="IGv"/>
    <property type="match status" value="14"/>
</dbReference>
<evidence type="ECO:0000259" key="15">
    <source>
        <dbReference type="PROSITE" id="PS50010"/>
    </source>
</evidence>
<dbReference type="EMBL" id="SWLE01000019">
    <property type="protein sequence ID" value="TNM88008.1"/>
    <property type="molecule type" value="Genomic_DNA"/>
</dbReference>
<dbReference type="SMART" id="SM00409">
    <property type="entry name" value="IG"/>
    <property type="match status" value="28"/>
</dbReference>
<feature type="compositionally biased region" description="Basic and acidic residues" evidence="12">
    <location>
        <begin position="2626"/>
        <end position="2643"/>
    </location>
</feature>
<dbReference type="InterPro" id="IPR000219">
    <property type="entry name" value="DH_dom"/>
</dbReference>
<feature type="domain" description="Ig-like" evidence="16">
    <location>
        <begin position="1264"/>
        <end position="1349"/>
    </location>
</feature>
<dbReference type="SMART" id="SM00325">
    <property type="entry name" value="RhoGEF"/>
    <property type="match status" value="1"/>
</dbReference>
<feature type="compositionally biased region" description="Basic and acidic residues" evidence="12">
    <location>
        <begin position="2746"/>
        <end position="2788"/>
    </location>
</feature>
<dbReference type="PROSITE" id="PS50010">
    <property type="entry name" value="DH_2"/>
    <property type="match status" value="1"/>
</dbReference>
<evidence type="ECO:0008006" key="19">
    <source>
        <dbReference type="Google" id="ProtNLM"/>
    </source>
</evidence>
<keyword evidence="6" id="KW-0597">Phosphoprotein</keyword>
<feature type="domain" description="Ig-like" evidence="16">
    <location>
        <begin position="1354"/>
        <end position="1438"/>
    </location>
</feature>
<dbReference type="Proteomes" id="UP000516260">
    <property type="component" value="Chromosome 6"/>
</dbReference>
<feature type="domain" description="Ig-like" evidence="16">
    <location>
        <begin position="819"/>
        <end position="902"/>
    </location>
</feature>
<name>A0A4Z2B8U8_9TELE</name>
<evidence type="ECO:0000313" key="17">
    <source>
        <dbReference type="EMBL" id="TNM88008.1"/>
    </source>
</evidence>
<feature type="region of interest" description="Disordered" evidence="12">
    <location>
        <begin position="3836"/>
        <end position="3856"/>
    </location>
</feature>
<dbReference type="Gene3D" id="2.60.40.10">
    <property type="entry name" value="Immunoglobulins"/>
    <property type="match status" value="30"/>
</dbReference>
<feature type="region of interest" description="Disordered" evidence="12">
    <location>
        <begin position="3035"/>
        <end position="3061"/>
    </location>
</feature>
<evidence type="ECO:0000256" key="7">
    <source>
        <dbReference type="ARBA" id="ARBA00022737"/>
    </source>
</evidence>
<feature type="domain" description="Ig-like" evidence="16">
    <location>
        <begin position="999"/>
        <end position="1081"/>
    </location>
</feature>
<dbReference type="InterPro" id="IPR013783">
    <property type="entry name" value="Ig-like_fold"/>
</dbReference>
<keyword evidence="10" id="KW-0393">Immunoglobulin domain</keyword>
<dbReference type="InterPro" id="IPR003598">
    <property type="entry name" value="Ig_sub2"/>
</dbReference>
<evidence type="ECO:0000256" key="1">
    <source>
        <dbReference type="ARBA" id="ARBA00004123"/>
    </source>
</evidence>
<dbReference type="PROSITE" id="PS50002">
    <property type="entry name" value="SH3"/>
    <property type="match status" value="1"/>
</dbReference>
<feature type="domain" description="Ig-like" evidence="16">
    <location>
        <begin position="1086"/>
        <end position="1170"/>
    </location>
</feature>
<dbReference type="PROSITE" id="PS50835">
    <property type="entry name" value="IG_LIKE"/>
    <property type="match status" value="23"/>
</dbReference>
<evidence type="ECO:0000256" key="8">
    <source>
        <dbReference type="ARBA" id="ARBA00023157"/>
    </source>
</evidence>
<feature type="region of interest" description="Disordered" evidence="12">
    <location>
        <begin position="3129"/>
        <end position="3150"/>
    </location>
</feature>
<evidence type="ECO:0000256" key="3">
    <source>
        <dbReference type="ARBA" id="ARBA00006692"/>
    </source>
</evidence>
<evidence type="ECO:0000256" key="12">
    <source>
        <dbReference type="SAM" id="MobiDB-lite"/>
    </source>
</evidence>
<dbReference type="SMART" id="SM00408">
    <property type="entry name" value="IGc2"/>
    <property type="match status" value="22"/>
</dbReference>
<evidence type="ECO:0000313" key="18">
    <source>
        <dbReference type="Proteomes" id="UP000516260"/>
    </source>
</evidence>
<sequence>MGDSKHPGKVAAAKNHLQVVKGLEDAEVSECESCSFEVTLSVAYVAGVWTRDGTQLRSKPSCCISTHGKKHSLILKRVTLGDAGLYCFQADGLQTSGRLGVRARDIYIVKELEDVDTRERQTVNFLCEVNQVDVDGRWYRDDCRIRPGDKIKIRHQGRTHTLCFKSVRPEHAGEIRFTAERVSSYATLTVKELPVQIVRPLRVKIAMYRHRGLLECQVSRPNAQVKWYKNRKELLPSKKYQVINQDVYRQLYIDDVCSSDEDTYTCDAGDDQTSCQLLVEEQAISIVRGMSSVEVMEPEPALFQVETSLKSGRPPRWTLNGEVLEPSAAVNINRKGTVHSLCLTSTESSMCGPVVFVAGKSRSTAQLTVKERPLQVSHPLEDTDAKENSSATLSCGFLPSPRVVRWFKGRTALKTSNKYSMKREGHRAELTIHGLTGMDSGQYRCVAGGSQSTAQVKVEVRTLKLVKHLEPVEVEEDGCATFSCELNFVVANAEWLLNNVRLYSNAINRIQHMGTMHSLTIKKLRPQVGRVTFKAGLLSESALLKVKERPAVFLKSLEDAVGEEQGDVCLHCEISKETATPVWRKDGLVLTPDDKHELLQFGNTLALIIHSLSKDDAGQYTCDLGTSQTKAKVTVHDLHITIVQRLKTVSVLEGENCTFDCHLSHDVDDQPRWTINGQVVDTDGHVQVVNNGRRYRLAIKDALLSDAGDIVFTIKDLTCRTMLFVKEKPVHIFRDLLNVKAVPGEDAELSCEITKTDVTVRWLKNGHLIRQSPKYEMSVAKNQAKLVIRNATIRDSGDYCCEADGVASRAKVEIRELQHTFAMELKDSRAEEKAKVTLECETRRPAKRVKWLKGMLELRSSRKYVIRQKGVMLSLTINSLEKSDTDIYICDVGTMQSRAQLTVQGQTVFILDELEDVECLEGDTVTFRCRICPSDYSDVKWYLDETLLYTNELNEIQLLAGGYHVLTFRQLARKDTGTISFSAGDKRSYASLLVRERRPTIIKALEDCEAIEGGGLILSCLTSKPCHIRWYKDGCLMWNSSRYFTSRSGCEARLTIREVGRNDGGVYECSAGSVSTRAVVTVKAIPAEFTQPLKSVEAREGETLTLTCEYSLPGVHFLWNKGYESIRPGDKYLMKQRKTVISLTIQNLHPEDSGEYTCQCRDHRTTASLKVHAIPTTFTQQLRNIQAQEGSNVVLRCELSKPGIPVEWRKGDEPLKNGVRFQIRRRETTLELLIWKPVPEDSGVYSCVCADQKTSANVKITALPVTFKQKLKNVQIEEGNVAVFRCELSKVGHSVEWMKRGDEVIRGGEKYQMRQRDTLLELRILDAKPDDSNIYTCVCGTVETTATLTVNALPVTFKQKLKNVQVEEGNNITLYCEISKPGIPVEWRRAGDLLENGDKYHIRQRETTLELTIRDVDPEDSGVYTCACRDQRTKATVKVVAVPATFKVSLKSQDAEEGNSVSLSCELSKKGVPVQWKRDAQLLSEGMCPGKYQMKVEGKTAQLTVHSVQAEDAGRYSCIAGDEKTSAEVRVKALPVTFKRGVQNIAVKEGDSGVLCGELSRPGAQAEWRKGRVVLTPGEKFEMKQEGCFVKLLINCVEESDAGKYTCKTNDSQSTAELTVHGLPPTFRRPLINQEVMEGNSVILQCELSKAASSVEWRRGGELLKHGDKYQVRKKELQVEMKILDLSVSDGGEYSCVCGEQATRAVITVKEWPIKFLQELKNIQVQEGNEVKLRCEISKAGASIEWKKGEKVLSDGEKYQMKQSGSMLELVIRKSQPEDSGTYSCVCAEVKSSATIIITAIPITFKQKLKNQEVVEEGSVTLRCELSKAGVPVEWRKEAQLLQEGEKYQMRQEGRAAEMSIRGVTLADGGEYSCSVGTAVTAAEIKVRALPITFKQEMENLVVKEGDSAVFNCELSKPGAPVDWRKGRVVLKPGYKYEMKLEGRLSQLTINNIEESDAGKYTCKTSDSQSTAELTVRAPPVMFKTKLRSQQVEEEKSVTLSCELSKPGLAAQWRKGQEQLQNNFKYQIRNRNSIMELTIKNTQLVDSGLYSCNYGDVKTSANITVTPIPLSFKTGLKNQEAPEGGNVSLRCELSRTGVPVQWFKSENELCQGGRYQMTLGGNIAEMHIRNIQPEDVGEYSCVFGEQKTTAEVNVRAAASVYFEKELESQAVMEGKPVLLSCEVSSANVPVTWKKDNIVLEDGGRYILKKEGTRHSLEIRKLQLEDAGEFCCISRGKKTTAKLVVRERVRILTALQDITVTAGQDATFVCELTHAEAEGVWWLGSSPLQRNEMNQMMCQGRQHRLVLSMTTPEETGTVAFVVGEERTSAHLLVVPKPKVLFEEKPRDVVIMEGETAILSCVTTDLTSPVTWKCNHVPLRNGDKYETRKEGKVNLLLIHDADPENAGIYSCDTGDVQSSARLTVTEIQPPPAKEEPPVIVSQTVAKPLKASTPAENVRPVPPEPKKRSNRKASITSLEKDAILTLDKNQSVVKDRKEELKGTPARSEEKDLDVLKNGTQSEEFNLEKDEAKNFDKFTKLTDIKKELVGEAKKKREKDVFIEAEQPATMLEKLVLAEQPEVVLEQKRRSFVCLQDEDEGEVIPKQPAKPSEKENKVDTKRTSPAFQEEMPGKEDQDDVRDPLKQQEARSAVQKGDKTEESFKPPVRSRGRLTLENQQPNMDLFQPEKALEVSEEGLEQRNQVKQGLSATVSQKEKTGQKSQEKLDKTLADQVEHAPPKPPTRIKSKARSGMEKQHSRDTETEQDDQQVKVDDRLVNKSVSLKKEAEEKPNYESEQWVTEIPEQFKQPAKVSDNDTNTKQSLKQLVKPIIKEPEQETKLAVGPLRREEEQHVTKQAEDIPLLYISEDETFMEALSELPVDIQPPDQGFTTNPPEDATLDDEPELQGAAVKIQAAFKGYKTRKDMRPVFKEVFKNQSADLQSTLTLLCVVEGNPTTVRWLKNGHSIVSDHRCCMETTEAGACSLVIKNLGSADSGVYTCEAVNKFGVTSYNGNITVVQPQKPLQKPVHPPLAAITPLQLAQPKSDSQPKSLLQNQHLAQAQGQTGTESYVESVNVSLWEAYNLTEQQDTPMRLQERRASLLAASSMSSPSDYDTAPDVMEPVDAPVLREAKQANAADRVLPKEDKEQITPPQTLKHLKVKDHEDRLRTASPKHHRAHTPLTSTVSGSESEGEEDRQETFEMYVTRADCSSEGGNKDSVVLKEGQFVEVLDAFHPERWLVRTKPTKTNPARQGWVCPAYLEKKRKETFPQLRPQAEDLDGIGSTGEEYRRSLSQLIQGLIDGEVEFVKEMKTLQLHYLDSSRHVSVNILNQKEMIFRNIKDIVCLHERSILPGLRGCTTDDDVAMLLISHAENFEKYLHYMVGQAQAEACIADKAVQQYFKESAESSAAPAMDVLTFIQQPVERIQTYQALLKELIKNKAKSGQSCCLLEKSFSMVSSLPWRSDNLHQVSLIENYPAPLTALGEPVRQGVFTVWEENPEVKVSSRGHQRQVFLFKECIVLCKLKRDGSMNADTFTFKNKMKLNDVEIKESVDGDEKSWGLWHEHRGSLRRYTLQGRSSLVKLSWLKDLKELQQRTSLPTNTPPVFESLLSDWTTKIGQTIKLTCKVTGSPTPAVSWFKDGLSLEDDPRHIILAERSGTCTLILDSLSAQDSGQYACFAHSFMGSAGTLAKVVVQAPPRFVSRLESACLIEGEDIQFSCSTLTTPLPRIRWSKEGRELFNGEKYCILNDARSGILSLTVIGATEVDIGQYECELWNEFGCVRCKAGLCPAYVPPTDVESDHPQDLPAKGRRTRPAEGKYPPNRLETLYKDVLSAVFEKRGSTCHRSPHLTSDQTSTSHQTTSLHNNLHQTASVPMLNHYHSSIVSR</sequence>
<dbReference type="GO" id="GO:0005634">
    <property type="term" value="C:nucleus"/>
    <property type="evidence" value="ECO:0007669"/>
    <property type="project" value="UniProtKB-SubCell"/>
</dbReference>
<dbReference type="SMART" id="SM00015">
    <property type="entry name" value="IQ"/>
    <property type="match status" value="1"/>
</dbReference>
<feature type="domain" description="Ig-like" evidence="16">
    <location>
        <begin position="2069"/>
        <end position="2153"/>
    </location>
</feature>
<feature type="compositionally biased region" description="Basic and acidic residues" evidence="12">
    <location>
        <begin position="2606"/>
        <end position="2617"/>
    </location>
</feature>
<dbReference type="SUPFAM" id="SSF50044">
    <property type="entry name" value="SH3-domain"/>
    <property type="match status" value="1"/>
</dbReference>
<dbReference type="FunFam" id="2.60.40.10:FF:000228">
    <property type="entry name" value="obscurin isoform X4"/>
    <property type="match status" value="4"/>
</dbReference>
<feature type="domain" description="DH" evidence="15">
    <location>
        <begin position="3285"/>
        <end position="3460"/>
    </location>
</feature>
<proteinExistence type="inferred from homology"/>
<feature type="domain" description="Ig-like" evidence="16">
    <location>
        <begin position="1979"/>
        <end position="2064"/>
    </location>
</feature>
<feature type="domain" description="Ig-like" evidence="16">
    <location>
        <begin position="1802"/>
        <end position="1886"/>
    </location>
</feature>
<dbReference type="SUPFAM" id="SSF48065">
    <property type="entry name" value="DBL homology domain (DH-domain)"/>
    <property type="match status" value="1"/>
</dbReference>
<accession>A0A4Z2B8U8</accession>
<dbReference type="PANTHER" id="PTHR35971">
    <property type="entry name" value="SI:DKEY-31G6.6"/>
    <property type="match status" value="1"/>
</dbReference>
<evidence type="ECO:0000256" key="11">
    <source>
        <dbReference type="PROSITE-ProRule" id="PRU00192"/>
    </source>
</evidence>
<dbReference type="InterPro" id="IPR013106">
    <property type="entry name" value="Ig_V-set"/>
</dbReference>
<dbReference type="Pfam" id="PF07679">
    <property type="entry name" value="I-set"/>
    <property type="match status" value="25"/>
</dbReference>
<dbReference type="SMART" id="SM00233">
    <property type="entry name" value="PH"/>
    <property type="match status" value="1"/>
</dbReference>
<dbReference type="SUPFAM" id="SSF50729">
    <property type="entry name" value="PH domain-like"/>
    <property type="match status" value="1"/>
</dbReference>
<evidence type="ECO:0000256" key="2">
    <source>
        <dbReference type="ARBA" id="ARBA00004496"/>
    </source>
</evidence>
<dbReference type="GO" id="GO:0005085">
    <property type="term" value="F:guanyl-nucleotide exchange factor activity"/>
    <property type="evidence" value="ECO:0007669"/>
    <property type="project" value="InterPro"/>
</dbReference>
<feature type="domain" description="Ig-like" evidence="16">
    <location>
        <begin position="1535"/>
        <end position="1619"/>
    </location>
</feature>
<evidence type="ECO:0000256" key="6">
    <source>
        <dbReference type="ARBA" id="ARBA00022553"/>
    </source>
</evidence>
<keyword evidence="5" id="KW-0963">Cytoplasm</keyword>
<feature type="domain" description="SH3" evidence="13">
    <location>
        <begin position="3192"/>
        <end position="3259"/>
    </location>
</feature>
<dbReference type="InterPro" id="IPR011993">
    <property type="entry name" value="PH-like_dom_sf"/>
</dbReference>
<feature type="domain" description="Ig-like" evidence="16">
    <location>
        <begin position="3691"/>
        <end position="3767"/>
    </location>
</feature>
<dbReference type="CDD" id="cd00099">
    <property type="entry name" value="IgV"/>
    <property type="match status" value="1"/>
</dbReference>
<dbReference type="CDD" id="cd00096">
    <property type="entry name" value="Ig"/>
    <property type="match status" value="3"/>
</dbReference>
<dbReference type="PROSITE" id="PS50096">
    <property type="entry name" value="IQ"/>
    <property type="match status" value="1"/>
</dbReference>
<feature type="domain" description="Ig-like" evidence="16">
    <location>
        <begin position="2158"/>
        <end position="2243"/>
    </location>
</feature>
<evidence type="ECO:0000259" key="14">
    <source>
        <dbReference type="PROSITE" id="PS50003"/>
    </source>
</evidence>
<dbReference type="FunFam" id="2.60.40.10:FF:000050">
    <property type="entry name" value="Titin isoform B"/>
    <property type="match status" value="2"/>
</dbReference>
<feature type="domain" description="Ig-like" evidence="16">
    <location>
        <begin position="2922"/>
        <end position="3010"/>
    </location>
</feature>
<feature type="compositionally biased region" description="Basic and acidic residues" evidence="12">
    <location>
        <begin position="2709"/>
        <end position="2733"/>
    </location>
</feature>
<dbReference type="Pfam" id="PF00621">
    <property type="entry name" value="RhoGEF"/>
    <property type="match status" value="1"/>
</dbReference>
<dbReference type="PANTHER" id="PTHR35971:SF5">
    <property type="entry name" value="OBSCURIN LIKE CYTOSKELETAL ADAPTOR 1"/>
    <property type="match status" value="1"/>
</dbReference>
<comment type="similarity">
    <text evidence="3">Belongs to the protein kinase superfamily. CAMK Ser/Thr protein kinase family.</text>
</comment>
<feature type="region of interest" description="Disordered" evidence="12">
    <location>
        <begin position="3790"/>
        <end position="3814"/>
    </location>
</feature>
<dbReference type="FunFam" id="2.60.40.10:FF:000214">
    <property type="entry name" value="titin isoform X1"/>
    <property type="match status" value="1"/>
</dbReference>
<dbReference type="Pfam" id="PF22697">
    <property type="entry name" value="SOS1_NGEF_PH"/>
    <property type="match status" value="1"/>
</dbReference>
<comment type="subcellular location">
    <subcellularLocation>
        <location evidence="2">Cytoplasm</location>
    </subcellularLocation>
    <subcellularLocation>
        <location evidence="1">Nucleus</location>
    </subcellularLocation>
</comment>
<evidence type="ECO:0000256" key="10">
    <source>
        <dbReference type="ARBA" id="ARBA00023319"/>
    </source>
</evidence>
<dbReference type="Gene3D" id="1.20.900.10">
    <property type="entry name" value="Dbl homology (DH) domain"/>
    <property type="match status" value="1"/>
</dbReference>
<dbReference type="InterPro" id="IPR007110">
    <property type="entry name" value="Ig-like_dom"/>
</dbReference>